<dbReference type="PRINTS" id="PR00404">
    <property type="entry name" value="MADSDOMAIN"/>
</dbReference>
<reference evidence="7 8" key="1">
    <citation type="journal article" date="2023" name="BMC Biotechnol.">
        <title>Vitis rotundifolia cv Carlos genome sequencing.</title>
        <authorList>
            <person name="Huff M."/>
            <person name="Hulse-Kemp A."/>
            <person name="Scheffler B."/>
            <person name="Youngblood R."/>
            <person name="Simpson S."/>
            <person name="Babiker E."/>
            <person name="Staton M."/>
        </authorList>
    </citation>
    <scope>NUCLEOTIDE SEQUENCE [LARGE SCALE GENOMIC DNA]</scope>
    <source>
        <tissue evidence="7">Leaf</tissue>
    </source>
</reference>
<protein>
    <recommendedName>
        <fullName evidence="6">MADS-box domain-containing protein</fullName>
    </recommendedName>
</protein>
<keyword evidence="4" id="KW-0804">Transcription</keyword>
<dbReference type="InterPro" id="IPR002100">
    <property type="entry name" value="TF_MADSbox"/>
</dbReference>
<evidence type="ECO:0000256" key="4">
    <source>
        <dbReference type="ARBA" id="ARBA00023163"/>
    </source>
</evidence>
<dbReference type="GO" id="GO:0045944">
    <property type="term" value="P:positive regulation of transcription by RNA polymerase II"/>
    <property type="evidence" value="ECO:0007669"/>
    <property type="project" value="InterPro"/>
</dbReference>
<comment type="subcellular location">
    <subcellularLocation>
        <location evidence="1">Nucleus</location>
    </subcellularLocation>
</comment>
<evidence type="ECO:0000256" key="2">
    <source>
        <dbReference type="ARBA" id="ARBA00023015"/>
    </source>
</evidence>
<dbReference type="Gene3D" id="3.40.1810.10">
    <property type="entry name" value="Transcription factor, MADS-box"/>
    <property type="match status" value="1"/>
</dbReference>
<dbReference type="SUPFAM" id="SSF55455">
    <property type="entry name" value="SRF-like"/>
    <property type="match status" value="1"/>
</dbReference>
<dbReference type="PANTHER" id="PTHR11945:SF629">
    <property type="entry name" value="OS02G0164450 PROTEIN"/>
    <property type="match status" value="1"/>
</dbReference>
<proteinExistence type="predicted"/>
<dbReference type="SMART" id="SM00432">
    <property type="entry name" value="MADS"/>
    <property type="match status" value="1"/>
</dbReference>
<feature type="domain" description="MADS-box" evidence="6">
    <location>
        <begin position="7"/>
        <end position="67"/>
    </location>
</feature>
<evidence type="ECO:0000313" key="8">
    <source>
        <dbReference type="Proteomes" id="UP001168098"/>
    </source>
</evidence>
<accession>A0AA39E236</accession>
<comment type="caution">
    <text evidence="7">The sequence shown here is derived from an EMBL/GenBank/DDBJ whole genome shotgun (WGS) entry which is preliminary data.</text>
</comment>
<dbReference type="PANTHER" id="PTHR11945">
    <property type="entry name" value="MADS BOX PROTEIN"/>
    <property type="match status" value="1"/>
</dbReference>
<dbReference type="CDD" id="cd00265">
    <property type="entry name" value="MADS_MEF2_like"/>
    <property type="match status" value="1"/>
</dbReference>
<dbReference type="GO" id="GO:0000981">
    <property type="term" value="F:DNA-binding transcription factor activity, RNA polymerase II-specific"/>
    <property type="evidence" value="ECO:0007669"/>
    <property type="project" value="TreeGrafter"/>
</dbReference>
<name>A0AA39E236_VITRO</name>
<dbReference type="InterPro" id="IPR036879">
    <property type="entry name" value="TF_MADSbox_sf"/>
</dbReference>
<keyword evidence="8" id="KW-1185">Reference proteome</keyword>
<gene>
    <name evidence="7" type="ORF">PVL29_003420</name>
</gene>
<dbReference type="PROSITE" id="PS50066">
    <property type="entry name" value="MADS_BOX_2"/>
    <property type="match status" value="1"/>
</dbReference>
<dbReference type="GO" id="GO:0046983">
    <property type="term" value="F:protein dimerization activity"/>
    <property type="evidence" value="ECO:0007669"/>
    <property type="project" value="InterPro"/>
</dbReference>
<keyword evidence="5" id="KW-0539">Nucleus</keyword>
<evidence type="ECO:0000256" key="3">
    <source>
        <dbReference type="ARBA" id="ARBA00023125"/>
    </source>
</evidence>
<dbReference type="Pfam" id="PF00319">
    <property type="entry name" value="SRF-TF"/>
    <property type="match status" value="1"/>
</dbReference>
<dbReference type="EMBL" id="JARBHA010000003">
    <property type="protein sequence ID" value="KAJ9705368.1"/>
    <property type="molecule type" value="Genomic_DNA"/>
</dbReference>
<dbReference type="GO" id="GO:0005634">
    <property type="term" value="C:nucleus"/>
    <property type="evidence" value="ECO:0007669"/>
    <property type="project" value="UniProtKB-SubCell"/>
</dbReference>
<dbReference type="AlphaFoldDB" id="A0AA39E236"/>
<sequence>MVKKPSKGRQKIEISKIPKKNHLQVTFSKRRSGLFKKASELCTLCGANVAIIVFSPAGKVFSFGHPDVESIVDRFFTCNPMPEPNGLHLIEAHRNASVRELNLQLTQVLNQLEAEKKRGEILSQMRRAGQTQCWWEAPINELSMPELEQLKVSMEELKKVVLRQGDKLLMEAANPSPFYMINGSSAMVDPIEIERKPSEIHGNVHNFGYGQGFF</sequence>
<evidence type="ECO:0000259" key="6">
    <source>
        <dbReference type="PROSITE" id="PS50066"/>
    </source>
</evidence>
<evidence type="ECO:0000256" key="5">
    <source>
        <dbReference type="ARBA" id="ARBA00023242"/>
    </source>
</evidence>
<keyword evidence="2" id="KW-0805">Transcription regulation</keyword>
<keyword evidence="3" id="KW-0238">DNA-binding</keyword>
<dbReference type="GO" id="GO:0000978">
    <property type="term" value="F:RNA polymerase II cis-regulatory region sequence-specific DNA binding"/>
    <property type="evidence" value="ECO:0007669"/>
    <property type="project" value="TreeGrafter"/>
</dbReference>
<dbReference type="InterPro" id="IPR033896">
    <property type="entry name" value="MEF2-like_N"/>
</dbReference>
<evidence type="ECO:0000313" key="7">
    <source>
        <dbReference type="EMBL" id="KAJ9705368.1"/>
    </source>
</evidence>
<dbReference type="Proteomes" id="UP001168098">
    <property type="component" value="Unassembled WGS sequence"/>
</dbReference>
<evidence type="ECO:0000256" key="1">
    <source>
        <dbReference type="ARBA" id="ARBA00004123"/>
    </source>
</evidence>
<dbReference type="Gene3D" id="6.10.140.920">
    <property type="match status" value="1"/>
</dbReference>
<organism evidence="7 8">
    <name type="scientific">Vitis rotundifolia</name>
    <name type="common">Muscadine grape</name>
    <dbReference type="NCBI Taxonomy" id="103349"/>
    <lineage>
        <taxon>Eukaryota</taxon>
        <taxon>Viridiplantae</taxon>
        <taxon>Streptophyta</taxon>
        <taxon>Embryophyta</taxon>
        <taxon>Tracheophyta</taxon>
        <taxon>Spermatophyta</taxon>
        <taxon>Magnoliopsida</taxon>
        <taxon>eudicotyledons</taxon>
        <taxon>Gunneridae</taxon>
        <taxon>Pentapetalae</taxon>
        <taxon>rosids</taxon>
        <taxon>Vitales</taxon>
        <taxon>Vitaceae</taxon>
        <taxon>Viteae</taxon>
        <taxon>Vitis</taxon>
    </lineage>
</organism>
<dbReference type="FunFam" id="3.40.1810.10:FF:000006">
    <property type="entry name" value="Agamous-like MADS-box protein AGL62"/>
    <property type="match status" value="1"/>
</dbReference>